<proteinExistence type="predicted"/>
<accession>A0ACB5T6G7</accession>
<name>A0ACB5T6G7_AMBMO</name>
<sequence>MAKPQEDDTITPPGSPLPPSPPPIPSGYDTPNYALSPRYTDEPAMSAFGIVKPTAAVRHRRARSLAEMRGKRKKITTTSTTEDISFINTDKLLKAECNDGHDELQSTNDKPKEYEDKDELSIPDQFEFSGNFTKNELPFVFVHSDVKHFFNPAIGQMYCDNCEICQNAFRNVKLV</sequence>
<evidence type="ECO:0000313" key="1">
    <source>
        <dbReference type="EMBL" id="GME82330.1"/>
    </source>
</evidence>
<dbReference type="Proteomes" id="UP001165064">
    <property type="component" value="Unassembled WGS sequence"/>
</dbReference>
<organism evidence="1 2">
    <name type="scientific">Ambrosiozyma monospora</name>
    <name type="common">Yeast</name>
    <name type="synonym">Endomycopsis monosporus</name>
    <dbReference type="NCBI Taxonomy" id="43982"/>
    <lineage>
        <taxon>Eukaryota</taxon>
        <taxon>Fungi</taxon>
        <taxon>Dikarya</taxon>
        <taxon>Ascomycota</taxon>
        <taxon>Saccharomycotina</taxon>
        <taxon>Pichiomycetes</taxon>
        <taxon>Pichiales</taxon>
        <taxon>Pichiaceae</taxon>
        <taxon>Ambrosiozyma</taxon>
    </lineage>
</organism>
<evidence type="ECO:0000313" key="2">
    <source>
        <dbReference type="Proteomes" id="UP001165064"/>
    </source>
</evidence>
<gene>
    <name evidence="1" type="ORF">Amon02_000545400</name>
</gene>
<reference evidence="1" key="1">
    <citation type="submission" date="2023-04" db="EMBL/GenBank/DDBJ databases">
        <title>Ambrosiozyma monospora NBRC 10751.</title>
        <authorList>
            <person name="Ichikawa N."/>
            <person name="Sato H."/>
            <person name="Tonouchi N."/>
        </authorList>
    </citation>
    <scope>NUCLEOTIDE SEQUENCE</scope>
    <source>
        <strain evidence="1">NBRC 10751</strain>
    </source>
</reference>
<comment type="caution">
    <text evidence="1">The sequence shown here is derived from an EMBL/GenBank/DDBJ whole genome shotgun (WGS) entry which is preliminary data.</text>
</comment>
<dbReference type="EMBL" id="BSXS01004007">
    <property type="protein sequence ID" value="GME82330.1"/>
    <property type="molecule type" value="Genomic_DNA"/>
</dbReference>
<keyword evidence="2" id="KW-1185">Reference proteome</keyword>
<protein>
    <submittedName>
        <fullName evidence="1">Unnamed protein product</fullName>
    </submittedName>
</protein>